<reference evidence="9 10" key="1">
    <citation type="submission" date="2024-02" db="EMBL/GenBank/DDBJ databases">
        <title>A draft genome for the cacao thread blight pathogen Marasmius crinis-equi.</title>
        <authorList>
            <person name="Cohen S.P."/>
            <person name="Baruah I.K."/>
            <person name="Amoako-Attah I."/>
            <person name="Bukari Y."/>
            <person name="Meinhardt L.W."/>
            <person name="Bailey B.A."/>
        </authorList>
    </citation>
    <scope>NUCLEOTIDE SEQUENCE [LARGE SCALE GENOMIC DNA]</scope>
    <source>
        <strain evidence="9 10">GH-76</strain>
    </source>
</reference>
<feature type="region of interest" description="Disordered" evidence="7">
    <location>
        <begin position="324"/>
        <end position="621"/>
    </location>
</feature>
<evidence type="ECO:0000256" key="6">
    <source>
        <dbReference type="ARBA" id="ARBA00023295"/>
    </source>
</evidence>
<accession>A0ABR3F3M9</accession>
<name>A0ABR3F3M9_9AGAR</name>
<dbReference type="EC" id="3.2.1.51" evidence="3"/>
<evidence type="ECO:0000313" key="10">
    <source>
        <dbReference type="Proteomes" id="UP001465976"/>
    </source>
</evidence>
<evidence type="ECO:0000259" key="8">
    <source>
        <dbReference type="Pfam" id="PF01120"/>
    </source>
</evidence>
<dbReference type="EMBL" id="JBAHYK010001042">
    <property type="protein sequence ID" value="KAL0569834.1"/>
    <property type="molecule type" value="Genomic_DNA"/>
</dbReference>
<feature type="compositionally biased region" description="Basic and acidic residues" evidence="7">
    <location>
        <begin position="451"/>
        <end position="480"/>
    </location>
</feature>
<dbReference type="PANTHER" id="PTHR10030:SF37">
    <property type="entry name" value="ALPHA-L-FUCOSIDASE-RELATED"/>
    <property type="match status" value="1"/>
</dbReference>
<evidence type="ECO:0000256" key="2">
    <source>
        <dbReference type="ARBA" id="ARBA00007951"/>
    </source>
</evidence>
<dbReference type="InterPro" id="IPR017853">
    <property type="entry name" value="GH"/>
</dbReference>
<dbReference type="InterPro" id="IPR000933">
    <property type="entry name" value="Glyco_hydro_29"/>
</dbReference>
<proteinExistence type="inferred from homology"/>
<feature type="compositionally biased region" description="Basic and acidic residues" evidence="7">
    <location>
        <begin position="389"/>
        <end position="415"/>
    </location>
</feature>
<feature type="compositionally biased region" description="Pro residues" evidence="7">
    <location>
        <begin position="258"/>
        <end position="268"/>
    </location>
</feature>
<sequence length="1439" mass="159607">MHVVSDLNQNLSEGTLESYFSLYIAFISIVYSLSSCYRKPLISSCFATQNVETPEPALKAIDNQAAEVQARESNIFLEPVLFKDVNIQFIGSKEPTDVKFIIVMNPWMHINNKSFFQAMGGWLHCAFGEGPRAIHHMGNKRSFIIAELPASVDVNTKLGAHHPCEFFKDEPRFEGLRQMNKPAFIYAYNFRKGLTIASAANFLEDHTSYPDPEGVDSPFKWGADYPAPRLAPAIPTHTECDRALAIPSNILATLQPLSPRPRPTPPSTPLVQSSAPEASVNTNSRINREKEVHGRSSQAQTVGKVGKLDPYEDDERASALLHSTSVELGSSTPHLSRVHTQTGEEVDSVQHGEGAERAHESPHRLGLREESKPSLPQGSQVESNEDVSPELREAYEQYLKSREVTSRVKTEERQSRSLTVDSQRKEGNGYIKPEPVDDVLPAPSSSSMTVKVERGEDRKDPAGSLRFKREDRSRQPEARSHASIPGVVKKEKQEEEEMRLRALQPEVKREPVDDDYPRLRAPESQQRPPSIKSEPLDVPIPQHTSSSTVKKEEEEDRKWAGSPERIPPPAWRKKRERNVDAVFGDDSGARPSSSERSRVKLEKADPPLSSSSYEGRSLPTSSRVIKHEHEGLRGALEQHATHASLAVAASLERFSSTSLDLKPFFNNVGASSNGSANFDNHGGSFDSQFLPTGVWEHDGVSYDFPSTWGSANDNVIAMGQVVPLESPSFVHEAHFLFAGDDSGDGDFAVTVTLNFADNTTQPLAMQAKNWWSWPLLNTGVIQTPYSFLKNGTSLTKNFNVTQIYQWSSSIPSEQPLTSITLPASTSSRGLHFFAIAFSSSSNQSESSEPALVVRRARFTSRWETVGDARAQVVEVTLANLLPANTLATNTSLNSKHTIEISGPGIETVTPGVVNRLVPGDQVRVDVLVTGVQNGTNATVEVKDKNGESVGTSDGWAASPLIEHWTPDASVLAKHETPTWWNKAKYGILRVTSSFSYPAWSPPDSYAEWYDWWLHEDPHNTSNPTFQHHLETFGKARIVLSPPTVTTDYRDVVYDDFIANFTASKFNASQWVDLFDRAGAKYFVLVTKHHDGYALFDTGNTTHRSSVFSGPKRDLVAELFETSAREKPELHRGTYYSLPEWFNPDYAKYGFSQWPGGLARNVFNLSELEPYTGRLEISDYLDDLQLPHMLQLATQYETEIMWCDIGGPNKTLDFAAQYYNLALEQGRQVTINNRCGAVPDFATPEYSTFSSIQPTSWESSEGMDPFSYGYNSATNASQYKNGTTLVRTLVDIVSKGGNFLIDVGPTAEGEIIAPMADNLLDAGAWLQHSGDCVYDTNFWFQGSQDINVAPDANAARFTTTPETFCIVTFDPPADGQLIINKRLPLLPGDEVRFLNPNTSEALPWSVDDSTGQLTVNVSSASSQIDEMQFGWAFQVKFKLD</sequence>
<evidence type="ECO:0000256" key="1">
    <source>
        <dbReference type="ARBA" id="ARBA00004071"/>
    </source>
</evidence>
<comment type="similarity">
    <text evidence="2">Belongs to the glycosyl hydrolase 29 family.</text>
</comment>
<feature type="domain" description="Glycoside hydrolase family 29 N-terminal" evidence="8">
    <location>
        <begin position="963"/>
        <end position="1329"/>
    </location>
</feature>
<organism evidence="9 10">
    <name type="scientific">Marasmius crinis-equi</name>
    <dbReference type="NCBI Taxonomy" id="585013"/>
    <lineage>
        <taxon>Eukaryota</taxon>
        <taxon>Fungi</taxon>
        <taxon>Dikarya</taxon>
        <taxon>Basidiomycota</taxon>
        <taxon>Agaricomycotina</taxon>
        <taxon>Agaricomycetes</taxon>
        <taxon>Agaricomycetidae</taxon>
        <taxon>Agaricales</taxon>
        <taxon>Marasmiineae</taxon>
        <taxon>Marasmiaceae</taxon>
        <taxon>Marasmius</taxon>
    </lineage>
</organism>
<comment type="function">
    <text evidence="1">Alpha-L-fucosidase is responsible for hydrolyzing the alpha-1,6-linked fucose joined to the reducing-end N-acetylglucosamine of the carbohydrate moieties of glycoproteins.</text>
</comment>
<feature type="compositionally biased region" description="Basic and acidic residues" evidence="7">
    <location>
        <begin position="348"/>
        <end position="372"/>
    </location>
</feature>
<dbReference type="PANTHER" id="PTHR10030">
    <property type="entry name" value="ALPHA-L-FUCOSIDASE"/>
    <property type="match status" value="1"/>
</dbReference>
<comment type="caution">
    <text evidence="9">The sequence shown here is derived from an EMBL/GenBank/DDBJ whole genome shotgun (WGS) entry which is preliminary data.</text>
</comment>
<evidence type="ECO:0000256" key="5">
    <source>
        <dbReference type="ARBA" id="ARBA00022801"/>
    </source>
</evidence>
<dbReference type="Pfam" id="PF01120">
    <property type="entry name" value="Alpha_L_fucos"/>
    <property type="match status" value="1"/>
</dbReference>
<keyword evidence="10" id="KW-1185">Reference proteome</keyword>
<dbReference type="InterPro" id="IPR057739">
    <property type="entry name" value="Glyco_hydro_29_N"/>
</dbReference>
<dbReference type="Proteomes" id="UP001465976">
    <property type="component" value="Unassembled WGS sequence"/>
</dbReference>
<dbReference type="Gene3D" id="3.20.20.80">
    <property type="entry name" value="Glycosidases"/>
    <property type="match status" value="1"/>
</dbReference>
<dbReference type="SUPFAM" id="SSF51445">
    <property type="entry name" value="(Trans)glycosidases"/>
    <property type="match status" value="1"/>
</dbReference>
<feature type="compositionally biased region" description="Polar residues" evidence="7">
    <location>
        <begin position="608"/>
        <end position="621"/>
    </location>
</feature>
<evidence type="ECO:0000256" key="4">
    <source>
        <dbReference type="ARBA" id="ARBA00022729"/>
    </source>
</evidence>
<gene>
    <name evidence="9" type="ORF">V5O48_012122</name>
</gene>
<dbReference type="SMART" id="SM00812">
    <property type="entry name" value="Alpha_L_fucos"/>
    <property type="match status" value="1"/>
</dbReference>
<evidence type="ECO:0000313" key="9">
    <source>
        <dbReference type="EMBL" id="KAL0569834.1"/>
    </source>
</evidence>
<evidence type="ECO:0000256" key="3">
    <source>
        <dbReference type="ARBA" id="ARBA00012662"/>
    </source>
</evidence>
<feature type="compositionally biased region" description="Polar residues" evidence="7">
    <location>
        <begin position="271"/>
        <end position="285"/>
    </location>
</feature>
<feature type="compositionally biased region" description="Basic and acidic residues" evidence="7">
    <location>
        <begin position="593"/>
        <end position="605"/>
    </location>
</feature>
<keyword evidence="4" id="KW-0732">Signal</keyword>
<feature type="compositionally biased region" description="Polar residues" evidence="7">
    <location>
        <begin position="324"/>
        <end position="343"/>
    </location>
</feature>
<evidence type="ECO:0000256" key="7">
    <source>
        <dbReference type="SAM" id="MobiDB-lite"/>
    </source>
</evidence>
<dbReference type="PRINTS" id="PR00741">
    <property type="entry name" value="GLHYDRLASE29"/>
</dbReference>
<keyword evidence="6" id="KW-0326">Glycosidase</keyword>
<dbReference type="InterPro" id="IPR016286">
    <property type="entry name" value="FUC_metazoa-typ"/>
</dbReference>
<feature type="compositionally biased region" description="Basic and acidic residues" evidence="7">
    <location>
        <begin position="506"/>
        <end position="521"/>
    </location>
</feature>
<keyword evidence="5" id="KW-0378">Hydrolase</keyword>
<feature type="region of interest" description="Disordered" evidence="7">
    <location>
        <begin position="254"/>
        <end position="310"/>
    </location>
</feature>
<protein>
    <recommendedName>
        <fullName evidence="3">alpha-L-fucosidase</fullName>
        <ecNumber evidence="3">3.2.1.51</ecNumber>
    </recommendedName>
</protein>
<feature type="compositionally biased region" description="Basic and acidic residues" evidence="7">
    <location>
        <begin position="549"/>
        <end position="559"/>
    </location>
</feature>